<evidence type="ECO:0000256" key="1">
    <source>
        <dbReference type="ARBA" id="ARBA00022679"/>
    </source>
</evidence>
<feature type="domain" description="Glycosyltransferase subfamily 4-like N-terminal" evidence="3">
    <location>
        <begin position="17"/>
        <end position="166"/>
    </location>
</feature>
<dbReference type="InterPro" id="IPR028098">
    <property type="entry name" value="Glyco_trans_4-like_N"/>
</dbReference>
<evidence type="ECO:0000313" key="4">
    <source>
        <dbReference type="EMBL" id="MBC2399420.1"/>
    </source>
</evidence>
<organism evidence="4 5">
    <name type="scientific">Clostridium tetanomorphum</name>
    <dbReference type="NCBI Taxonomy" id="1553"/>
    <lineage>
        <taxon>Bacteria</taxon>
        <taxon>Bacillati</taxon>
        <taxon>Bacillota</taxon>
        <taxon>Clostridia</taxon>
        <taxon>Eubacteriales</taxon>
        <taxon>Clostridiaceae</taxon>
        <taxon>Clostridium</taxon>
    </lineage>
</organism>
<accession>A0A923EAF5</accession>
<dbReference type="SUPFAM" id="SSF53756">
    <property type="entry name" value="UDP-Glycosyltransferase/glycogen phosphorylase"/>
    <property type="match status" value="1"/>
</dbReference>
<gene>
    <name evidence="4" type="ORF">HGG79_16825</name>
</gene>
<reference evidence="4 5" key="1">
    <citation type="submission" date="2020-04" db="EMBL/GenBank/DDBJ databases">
        <title>Genomic insights into acetone-butanol-ethanol (ABE) fermentation by sequencing solventogenic clostridia strains.</title>
        <authorList>
            <person name="Brown S."/>
        </authorList>
    </citation>
    <scope>NUCLEOTIDE SEQUENCE [LARGE SCALE GENOMIC DNA]</scope>
    <source>
        <strain evidence="4 5">DJ011</strain>
    </source>
</reference>
<dbReference type="CDD" id="cd03809">
    <property type="entry name" value="GT4_MtfB-like"/>
    <property type="match status" value="1"/>
</dbReference>
<feature type="domain" description="Glycosyl transferase family 1" evidence="2">
    <location>
        <begin position="194"/>
        <end position="345"/>
    </location>
</feature>
<keyword evidence="5" id="KW-1185">Reference proteome</keyword>
<evidence type="ECO:0000259" key="3">
    <source>
        <dbReference type="Pfam" id="PF13439"/>
    </source>
</evidence>
<dbReference type="Proteomes" id="UP000563151">
    <property type="component" value="Unassembled WGS sequence"/>
</dbReference>
<dbReference type="PANTHER" id="PTHR46401:SF2">
    <property type="entry name" value="GLYCOSYLTRANSFERASE WBBK-RELATED"/>
    <property type="match status" value="1"/>
</dbReference>
<dbReference type="Gene3D" id="3.40.50.2000">
    <property type="entry name" value="Glycogen Phosphorylase B"/>
    <property type="match status" value="2"/>
</dbReference>
<protein>
    <submittedName>
        <fullName evidence="4">Glycosyltransferase family 4 protein</fullName>
    </submittedName>
</protein>
<evidence type="ECO:0000259" key="2">
    <source>
        <dbReference type="Pfam" id="PF00534"/>
    </source>
</evidence>
<proteinExistence type="predicted"/>
<evidence type="ECO:0000313" key="5">
    <source>
        <dbReference type="Proteomes" id="UP000563151"/>
    </source>
</evidence>
<dbReference type="FunFam" id="3.40.50.2000:FF:000119">
    <property type="entry name" value="Glycosyl transferase group 1"/>
    <property type="match status" value="1"/>
</dbReference>
<dbReference type="GO" id="GO:0009103">
    <property type="term" value="P:lipopolysaccharide biosynthetic process"/>
    <property type="evidence" value="ECO:0007669"/>
    <property type="project" value="TreeGrafter"/>
</dbReference>
<dbReference type="Pfam" id="PF13439">
    <property type="entry name" value="Glyco_transf_4"/>
    <property type="match status" value="1"/>
</dbReference>
<dbReference type="EMBL" id="JAAZWO010000027">
    <property type="protein sequence ID" value="MBC2399420.1"/>
    <property type="molecule type" value="Genomic_DNA"/>
</dbReference>
<dbReference type="InterPro" id="IPR001296">
    <property type="entry name" value="Glyco_trans_1"/>
</dbReference>
<comment type="caution">
    <text evidence="4">The sequence shown here is derived from an EMBL/GenBank/DDBJ whole genome shotgun (WGS) entry which is preliminary data.</text>
</comment>
<sequence length="374" mass="42627">MKIGIDGRAANWYRGTGIGTYTYQLINHINKVDYINDYIIFMPRNCGNRINFKKNYSILEITQNCTDNFWDEVNMPNILKDKDIDLYHVPQNGIGIPMDKNCSFVITLHDVIPYKMPNTASERYLKLFNETLPKVVSMCDGIITVSNYSKNDIIKAFNFPKDKIFVSYLASEDIYHPIDKNLSKDLIKKHYSIDDNYILYVGGFSPRKNIVGLIEAFNKLLSIYKKNIKLVIAGKQGKSYSIYKKRCEALHIEDKVIFPGFIPLEHLPYLYNGCELFVYPSFYEGFGLPPVEAMACGVPVIASNTTSIPEVTHDAALLVNPNNIDNLCMEMHKVLLDSTLKESLILKGLVRSSELTWQKTAKDTIIAYNKIING</sequence>
<name>A0A923EAF5_CLOTT</name>
<dbReference type="GO" id="GO:0016757">
    <property type="term" value="F:glycosyltransferase activity"/>
    <property type="evidence" value="ECO:0007669"/>
    <property type="project" value="InterPro"/>
</dbReference>
<keyword evidence="1" id="KW-0808">Transferase</keyword>
<dbReference type="Pfam" id="PF00534">
    <property type="entry name" value="Glycos_transf_1"/>
    <property type="match status" value="1"/>
</dbReference>
<dbReference type="PANTHER" id="PTHR46401">
    <property type="entry name" value="GLYCOSYLTRANSFERASE WBBK-RELATED"/>
    <property type="match status" value="1"/>
</dbReference>
<dbReference type="AlphaFoldDB" id="A0A923EAF5"/>
<dbReference type="RefSeq" id="WP_035145129.1">
    <property type="nucleotide sequence ID" value="NZ_JAAZWO010000027.1"/>
</dbReference>